<evidence type="ECO:0000313" key="2">
    <source>
        <dbReference type="EMBL" id="KFJ03514.1"/>
    </source>
</evidence>
<proteinExistence type="predicted"/>
<organism evidence="2 3">
    <name type="scientific">Bifidobacterium thermacidophilum subsp. thermacidophilum</name>
    <dbReference type="NCBI Taxonomy" id="79262"/>
    <lineage>
        <taxon>Bacteria</taxon>
        <taxon>Bacillati</taxon>
        <taxon>Actinomycetota</taxon>
        <taxon>Actinomycetes</taxon>
        <taxon>Bifidobacteriales</taxon>
        <taxon>Bifidobacteriaceae</taxon>
        <taxon>Bifidobacterium</taxon>
    </lineage>
</organism>
<keyword evidence="1" id="KW-1133">Transmembrane helix</keyword>
<evidence type="ECO:0000313" key="3">
    <source>
        <dbReference type="Proteomes" id="UP000029003"/>
    </source>
</evidence>
<reference evidence="2 3" key="1">
    <citation type="submission" date="2014-03" db="EMBL/GenBank/DDBJ databases">
        <title>Genomics of Bifidobacteria.</title>
        <authorList>
            <person name="Ventura M."/>
            <person name="Milani C."/>
            <person name="Lugli G.A."/>
        </authorList>
    </citation>
    <scope>NUCLEOTIDE SEQUENCE [LARGE SCALE GENOMIC DNA]</scope>
    <source>
        <strain evidence="2 3">LMG 21395</strain>
    </source>
</reference>
<comment type="caution">
    <text evidence="2">The sequence shown here is derived from an EMBL/GenBank/DDBJ whole genome shotgun (WGS) entry which is preliminary data.</text>
</comment>
<protein>
    <submittedName>
        <fullName evidence="2">Uncharacterized protein</fullName>
    </submittedName>
</protein>
<dbReference type="EMBL" id="JGZT01000005">
    <property type="protein sequence ID" value="KFJ03514.1"/>
    <property type="molecule type" value="Genomic_DNA"/>
</dbReference>
<dbReference type="AlphaFoldDB" id="A0A087E6W3"/>
<name>A0A087E6W3_9BIFI</name>
<dbReference type="Proteomes" id="UP000029003">
    <property type="component" value="Unassembled WGS sequence"/>
</dbReference>
<dbReference type="RefSeq" id="WP_029576015.1">
    <property type="nucleotide sequence ID" value="NZ_JGZT01000005.1"/>
</dbReference>
<evidence type="ECO:0000256" key="1">
    <source>
        <dbReference type="SAM" id="Phobius"/>
    </source>
</evidence>
<keyword evidence="1" id="KW-0812">Transmembrane</keyword>
<feature type="transmembrane region" description="Helical" evidence="1">
    <location>
        <begin position="70"/>
        <end position="87"/>
    </location>
</feature>
<dbReference type="OrthoDB" id="9934905at2"/>
<accession>A0A087E6W3</accession>
<keyword evidence="1" id="KW-0472">Membrane</keyword>
<sequence length="206" mass="22638">MNGTDDLPCGSTDIDGSTIDYVSMISVYDPIEQTTPLRPIGPVGARVVERIEQEPDEHTQARYRVSIRTLAALMTIILSIAIGIPIYRAVQPNRWQNAVADDVVSTMEIVDDMLLQNHGNTGFVNGDISCPDPNTCFLTADSGVITKDSLNAGTRIPMHAGDSITIRHNSRDGAPAYEYIVIGENVHLPGSCIYYSSTREMVRDWR</sequence>
<gene>
    <name evidence="2" type="ORF">THER5_0978</name>
</gene>